<gene>
    <name evidence="4" type="ORF">LMJ30_04310</name>
</gene>
<reference evidence="4 5" key="1">
    <citation type="submission" date="2021-11" db="EMBL/GenBank/DDBJ databases">
        <authorList>
            <person name="Huq M.A."/>
        </authorList>
    </citation>
    <scope>NUCLEOTIDE SEQUENCE [LARGE SCALE GENOMIC DNA]</scope>
    <source>
        <strain evidence="4 5">MAHUQ-52</strain>
    </source>
</reference>
<keyword evidence="2" id="KW-0012">Acyltransferase</keyword>
<dbReference type="RefSeq" id="WP_229431116.1">
    <property type="nucleotide sequence ID" value="NZ_JAJHPV010000007.1"/>
</dbReference>
<dbReference type="InterPro" id="IPR050832">
    <property type="entry name" value="Bact_Acetyltransf"/>
</dbReference>
<proteinExistence type="predicted"/>
<dbReference type="Gene3D" id="3.40.630.30">
    <property type="match status" value="1"/>
</dbReference>
<comment type="caution">
    <text evidence="4">The sequence shown here is derived from an EMBL/GenBank/DDBJ whole genome shotgun (WGS) entry which is preliminary data.</text>
</comment>
<evidence type="ECO:0000256" key="1">
    <source>
        <dbReference type="ARBA" id="ARBA00022679"/>
    </source>
</evidence>
<evidence type="ECO:0000313" key="4">
    <source>
        <dbReference type="EMBL" id="MCC6070184.1"/>
    </source>
</evidence>
<evidence type="ECO:0000259" key="3">
    <source>
        <dbReference type="PROSITE" id="PS51186"/>
    </source>
</evidence>
<dbReference type="InterPro" id="IPR016181">
    <property type="entry name" value="Acyl_CoA_acyltransferase"/>
</dbReference>
<organism evidence="4 5">
    <name type="scientific">Massilia agrisoli</name>
    <dbReference type="NCBI Taxonomy" id="2892444"/>
    <lineage>
        <taxon>Bacteria</taxon>
        <taxon>Pseudomonadati</taxon>
        <taxon>Pseudomonadota</taxon>
        <taxon>Betaproteobacteria</taxon>
        <taxon>Burkholderiales</taxon>
        <taxon>Oxalobacteraceae</taxon>
        <taxon>Telluria group</taxon>
        <taxon>Massilia</taxon>
    </lineage>
</organism>
<sequence length="161" mass="17232">MMMIRATAEEDWEVLREIRLASLLDAPRAFGTTHAAAAANSEAQWRDRAAGRGPARFVLAFVDGVAIGIAGAVVSAAGELNLIAMWVKPGSRGSGAAAGLVEAVKQYAVSRGHSRVVLDVSSENLRAAAFYRKLGFAFLPVWEALESHPDITVQKMQWVSP</sequence>
<dbReference type="CDD" id="cd04301">
    <property type="entry name" value="NAT_SF"/>
    <property type="match status" value="1"/>
</dbReference>
<dbReference type="InterPro" id="IPR000182">
    <property type="entry name" value="GNAT_dom"/>
</dbReference>
<dbReference type="PANTHER" id="PTHR43877:SF2">
    <property type="entry name" value="AMINOALKYLPHOSPHONATE N-ACETYLTRANSFERASE-RELATED"/>
    <property type="match status" value="1"/>
</dbReference>
<dbReference type="EMBL" id="JAJHPV010000007">
    <property type="protein sequence ID" value="MCC6070184.1"/>
    <property type="molecule type" value="Genomic_DNA"/>
</dbReference>
<keyword evidence="5" id="KW-1185">Reference proteome</keyword>
<dbReference type="PANTHER" id="PTHR43877">
    <property type="entry name" value="AMINOALKYLPHOSPHONATE N-ACETYLTRANSFERASE-RELATED-RELATED"/>
    <property type="match status" value="1"/>
</dbReference>
<accession>A0ABS8INP0</accession>
<dbReference type="Proteomes" id="UP001198701">
    <property type="component" value="Unassembled WGS sequence"/>
</dbReference>
<dbReference type="PROSITE" id="PS51186">
    <property type="entry name" value="GNAT"/>
    <property type="match status" value="1"/>
</dbReference>
<evidence type="ECO:0000313" key="5">
    <source>
        <dbReference type="Proteomes" id="UP001198701"/>
    </source>
</evidence>
<keyword evidence="1" id="KW-0808">Transferase</keyword>
<name>A0ABS8INP0_9BURK</name>
<evidence type="ECO:0000256" key="2">
    <source>
        <dbReference type="ARBA" id="ARBA00023315"/>
    </source>
</evidence>
<feature type="domain" description="N-acetyltransferase" evidence="3">
    <location>
        <begin position="2"/>
        <end position="158"/>
    </location>
</feature>
<protein>
    <submittedName>
        <fullName evidence="4">GNAT family N-acetyltransferase</fullName>
    </submittedName>
</protein>
<dbReference type="Pfam" id="PF00583">
    <property type="entry name" value="Acetyltransf_1"/>
    <property type="match status" value="1"/>
</dbReference>
<dbReference type="SUPFAM" id="SSF55729">
    <property type="entry name" value="Acyl-CoA N-acyltransferases (Nat)"/>
    <property type="match status" value="1"/>
</dbReference>